<dbReference type="EMBL" id="AJWZ01000156">
    <property type="protein sequence ID" value="EKC77716.1"/>
    <property type="molecule type" value="Genomic_DNA"/>
</dbReference>
<accession>K1V1K3</accession>
<comment type="caution">
    <text evidence="1">The sequence shown here is derived from an EMBL/GenBank/DDBJ whole genome shotgun (WGS) entry which is preliminary data.</text>
</comment>
<proteinExistence type="predicted"/>
<organism evidence="1">
    <name type="scientific">human gut metagenome</name>
    <dbReference type="NCBI Taxonomy" id="408170"/>
    <lineage>
        <taxon>unclassified sequences</taxon>
        <taxon>metagenomes</taxon>
        <taxon>organismal metagenomes</taxon>
    </lineage>
</organism>
<reference evidence="1" key="1">
    <citation type="journal article" date="2013" name="Environ. Microbiol.">
        <title>Microbiota from the distal guts of lean and obese adolescents exhibit partial functional redundancy besides clear differences in community structure.</title>
        <authorList>
            <person name="Ferrer M."/>
            <person name="Ruiz A."/>
            <person name="Lanza F."/>
            <person name="Haange S.B."/>
            <person name="Oberbach A."/>
            <person name="Till H."/>
            <person name="Bargiela R."/>
            <person name="Campoy C."/>
            <person name="Segura M.T."/>
            <person name="Richter M."/>
            <person name="von Bergen M."/>
            <person name="Seifert J."/>
            <person name="Suarez A."/>
        </authorList>
    </citation>
    <scope>NUCLEOTIDE SEQUENCE</scope>
</reference>
<evidence type="ECO:0000313" key="1">
    <source>
        <dbReference type="EMBL" id="EKC77716.1"/>
    </source>
</evidence>
<protein>
    <submittedName>
        <fullName evidence="1">Uncharacterized protein</fullName>
    </submittedName>
</protein>
<name>K1V1K3_9ZZZZ</name>
<feature type="non-terminal residue" evidence="1">
    <location>
        <position position="22"/>
    </location>
</feature>
<gene>
    <name evidence="1" type="ORF">OBE_00223</name>
</gene>
<sequence length="22" mass="2460">MYEVQGLPGAVFEITALEDIYT</sequence>
<dbReference type="AlphaFoldDB" id="K1V1K3"/>